<accession>A0A4V5TQ91</accession>
<sequence length="79" mass="8949">KQGVKEEDILIETKSLFTEENLKNAKEVGIENGIRTYTIVSDPLHMKRAMRIAKHINIEAYASPTPTSAYKTLDTEIPF</sequence>
<dbReference type="PANTHER" id="PTHR30336:SF20">
    <property type="entry name" value="DUF218 DOMAIN-CONTAINING PROTEIN"/>
    <property type="match status" value="1"/>
</dbReference>
<evidence type="ECO:0000259" key="1">
    <source>
        <dbReference type="Pfam" id="PF02698"/>
    </source>
</evidence>
<organism evidence="2 3">
    <name type="scientific">Bacillus wiedmannii</name>
    <dbReference type="NCBI Taxonomy" id="1890302"/>
    <lineage>
        <taxon>Bacteria</taxon>
        <taxon>Bacillati</taxon>
        <taxon>Bacillota</taxon>
        <taxon>Bacilli</taxon>
        <taxon>Bacillales</taxon>
        <taxon>Bacillaceae</taxon>
        <taxon>Bacillus</taxon>
        <taxon>Bacillus cereus group</taxon>
    </lineage>
</organism>
<dbReference type="InterPro" id="IPR014729">
    <property type="entry name" value="Rossmann-like_a/b/a_fold"/>
</dbReference>
<dbReference type="GO" id="GO:0005886">
    <property type="term" value="C:plasma membrane"/>
    <property type="evidence" value="ECO:0007669"/>
    <property type="project" value="TreeGrafter"/>
</dbReference>
<dbReference type="Proteomes" id="UP000305222">
    <property type="component" value="Unassembled WGS sequence"/>
</dbReference>
<dbReference type="CDD" id="cd06259">
    <property type="entry name" value="YdcF-like"/>
    <property type="match status" value="1"/>
</dbReference>
<evidence type="ECO:0000313" key="2">
    <source>
        <dbReference type="EMBL" id="TKI82143.1"/>
    </source>
</evidence>
<dbReference type="Pfam" id="PF02698">
    <property type="entry name" value="DUF218"/>
    <property type="match status" value="1"/>
</dbReference>
<reference evidence="2 3" key="1">
    <citation type="journal article" date="2019" name="Environ. Microbiol.">
        <title>An active ?-lactamase is a part of an orchestrated cell wall stress resistance network of Bacillus subtilis and related rhizosphere species.</title>
        <authorList>
            <person name="Bucher T."/>
            <person name="Keren-Paz A."/>
            <person name="Hausser J."/>
            <person name="Olender T."/>
            <person name="Cytryn E."/>
            <person name="Kolodkin-Gal I."/>
        </authorList>
    </citation>
    <scope>NUCLEOTIDE SEQUENCE [LARGE SCALE GENOMIC DNA]</scope>
    <source>
        <strain evidence="2 3">I5</strain>
    </source>
</reference>
<feature type="non-terminal residue" evidence="2">
    <location>
        <position position="79"/>
    </location>
</feature>
<evidence type="ECO:0000313" key="3">
    <source>
        <dbReference type="Proteomes" id="UP000305222"/>
    </source>
</evidence>
<dbReference type="EMBL" id="SZON01003063">
    <property type="protein sequence ID" value="TKI82143.1"/>
    <property type="molecule type" value="Genomic_DNA"/>
</dbReference>
<feature type="non-terminal residue" evidence="2">
    <location>
        <position position="1"/>
    </location>
</feature>
<dbReference type="InterPro" id="IPR003848">
    <property type="entry name" value="DUF218"/>
</dbReference>
<name>A0A4V5TQ91_9BACI</name>
<comment type="caution">
    <text evidence="2">The sequence shown here is derived from an EMBL/GenBank/DDBJ whole genome shotgun (WGS) entry which is preliminary data.</text>
</comment>
<dbReference type="InterPro" id="IPR051599">
    <property type="entry name" value="Cell_Envelope_Assoc"/>
</dbReference>
<gene>
    <name evidence="2" type="ORF">FC699_33225</name>
</gene>
<proteinExistence type="predicted"/>
<dbReference type="PANTHER" id="PTHR30336">
    <property type="entry name" value="INNER MEMBRANE PROTEIN, PROBABLE PERMEASE"/>
    <property type="match status" value="1"/>
</dbReference>
<dbReference type="AlphaFoldDB" id="A0A4V5TQ91"/>
<protein>
    <submittedName>
        <fullName evidence="2">YdcF family protein</fullName>
    </submittedName>
</protein>
<feature type="domain" description="DUF218" evidence="1">
    <location>
        <begin position="2"/>
        <end position="67"/>
    </location>
</feature>
<dbReference type="Gene3D" id="3.40.50.620">
    <property type="entry name" value="HUPs"/>
    <property type="match status" value="1"/>
</dbReference>